<dbReference type="GO" id="GO:0031071">
    <property type="term" value="F:cysteine desulfurase activity"/>
    <property type="evidence" value="ECO:0007669"/>
    <property type="project" value="UniProtKB-EC"/>
</dbReference>
<dbReference type="SUPFAM" id="SSF53383">
    <property type="entry name" value="PLP-dependent transferases"/>
    <property type="match status" value="1"/>
</dbReference>
<dbReference type="GO" id="GO:0051536">
    <property type="term" value="F:iron-sulfur cluster binding"/>
    <property type="evidence" value="ECO:0007669"/>
    <property type="project" value="UniProtKB-KW"/>
</dbReference>
<organism evidence="11 12">
    <name type="scientific">Calditerricola satsumensis</name>
    <dbReference type="NCBI Taxonomy" id="373054"/>
    <lineage>
        <taxon>Bacteria</taxon>
        <taxon>Bacillati</taxon>
        <taxon>Bacillota</taxon>
        <taxon>Bacilli</taxon>
        <taxon>Bacillales</taxon>
        <taxon>Bacillaceae</taxon>
        <taxon>Calditerricola</taxon>
    </lineage>
</organism>
<keyword evidence="7" id="KW-0411">Iron-sulfur</keyword>
<evidence type="ECO:0000256" key="5">
    <source>
        <dbReference type="ARBA" id="ARBA00022898"/>
    </source>
</evidence>
<comment type="similarity">
    <text evidence="2">Belongs to the class-V pyridoxal-phosphate-dependent aminotransferase family. NifS/IscS subfamily.</text>
</comment>
<dbReference type="PIRSF" id="PIRSF005572">
    <property type="entry name" value="NifS"/>
    <property type="match status" value="1"/>
</dbReference>
<reference evidence="11" key="1">
    <citation type="journal article" date="2014" name="Int. J. Syst. Evol. Microbiol.">
        <title>Complete genome sequence of Corynebacterium casei LMG S-19264T (=DSM 44701T), isolated from a smear-ripened cheese.</title>
        <authorList>
            <consortium name="US DOE Joint Genome Institute (JGI-PGF)"/>
            <person name="Walter F."/>
            <person name="Albersmeier A."/>
            <person name="Kalinowski J."/>
            <person name="Ruckert C."/>
        </authorList>
    </citation>
    <scope>NUCLEOTIDE SEQUENCE</scope>
    <source>
        <strain evidence="11">JCM 14719</strain>
    </source>
</reference>
<dbReference type="Proteomes" id="UP000637720">
    <property type="component" value="Unassembled WGS sequence"/>
</dbReference>
<dbReference type="InterPro" id="IPR016454">
    <property type="entry name" value="Cysteine_dSase"/>
</dbReference>
<dbReference type="PANTHER" id="PTHR11601">
    <property type="entry name" value="CYSTEINE DESULFURYLASE FAMILY MEMBER"/>
    <property type="match status" value="1"/>
</dbReference>
<dbReference type="InterPro" id="IPR000192">
    <property type="entry name" value="Aminotrans_V_dom"/>
</dbReference>
<accession>A0A8J3BH66</accession>
<dbReference type="EMBL" id="BMOF01000066">
    <property type="protein sequence ID" value="GGK07655.1"/>
    <property type="molecule type" value="Genomic_DNA"/>
</dbReference>
<dbReference type="InterPro" id="IPR015424">
    <property type="entry name" value="PyrdxlP-dep_Trfase"/>
</dbReference>
<evidence type="ECO:0000256" key="1">
    <source>
        <dbReference type="ARBA" id="ARBA00001933"/>
    </source>
</evidence>
<keyword evidence="5" id="KW-0663">Pyridoxal phosphate</keyword>
<dbReference type="GO" id="GO:0046872">
    <property type="term" value="F:metal ion binding"/>
    <property type="evidence" value="ECO:0007669"/>
    <property type="project" value="UniProtKB-KW"/>
</dbReference>
<gene>
    <name evidence="11" type="primary">iscS</name>
    <name evidence="11" type="ORF">GCM10007043_22130</name>
</gene>
<dbReference type="NCBIfam" id="NF002806">
    <property type="entry name" value="PRK02948.1"/>
    <property type="match status" value="1"/>
</dbReference>
<dbReference type="Pfam" id="PF00266">
    <property type="entry name" value="Aminotran_5"/>
    <property type="match status" value="1"/>
</dbReference>
<proteinExistence type="inferred from homology"/>
<evidence type="ECO:0000256" key="8">
    <source>
        <dbReference type="ARBA" id="ARBA00050776"/>
    </source>
</evidence>
<keyword evidence="3" id="KW-0808">Transferase</keyword>
<dbReference type="InterPro" id="IPR015421">
    <property type="entry name" value="PyrdxlP-dep_Trfase_major"/>
</dbReference>
<dbReference type="InterPro" id="IPR015422">
    <property type="entry name" value="PyrdxlP-dep_Trfase_small"/>
</dbReference>
<dbReference type="RefSeq" id="WP_188818120.1">
    <property type="nucleotide sequence ID" value="NZ_BMOF01000066.1"/>
</dbReference>
<keyword evidence="4" id="KW-0479">Metal-binding</keyword>
<evidence type="ECO:0000256" key="7">
    <source>
        <dbReference type="ARBA" id="ARBA00023014"/>
    </source>
</evidence>
<dbReference type="Gene3D" id="3.90.1150.10">
    <property type="entry name" value="Aspartate Aminotransferase, domain 1"/>
    <property type="match status" value="1"/>
</dbReference>
<sequence>MDITRYFDHAATTPLRPEVLAAMAPFWADTFGNPSSLHGFGLRAKEALEQARAVIARAIGARPHELIFTGSGTEANNLAVLGGARRMRRLGKGDHVVISAVEHPSVREAAKALEAEGFRVTQVPVDAYGRVDPEDVRCALTPKTVLVSVMHANNVVGTIQPIAEIAAVVRPTPALFHCDAAQSFGKIPVDVNALGVDLLTLNAHKLGGPKGVAALYVRKGVRLDPLFHGGKQERAMRPATQNVPGIVGFAKAVELALAEQEAERRRLAALRQRLIARLADAIPGFHVNGHPTECLPTHLNIRIDRIEGQALMLELDRLGFATSSGSACSAADHEPSYVLLAMGQSREAALESLRITLGRTTTEESVDALADALIAVARAWRQAANVPFGGD</sequence>
<keyword evidence="12" id="KW-1185">Reference proteome</keyword>
<dbReference type="FunFam" id="3.40.640.10:FF:000084">
    <property type="entry name" value="IscS-like cysteine desulfurase"/>
    <property type="match status" value="1"/>
</dbReference>
<reference evidence="11" key="2">
    <citation type="submission" date="2020-09" db="EMBL/GenBank/DDBJ databases">
        <authorList>
            <person name="Sun Q."/>
            <person name="Ohkuma M."/>
        </authorList>
    </citation>
    <scope>NUCLEOTIDE SEQUENCE</scope>
    <source>
        <strain evidence="11">JCM 14719</strain>
    </source>
</reference>
<name>A0A8J3BH66_9BACI</name>
<evidence type="ECO:0000313" key="11">
    <source>
        <dbReference type="EMBL" id="GGK07655.1"/>
    </source>
</evidence>
<comment type="caution">
    <text evidence="11">The sequence shown here is derived from an EMBL/GenBank/DDBJ whole genome shotgun (WGS) entry which is preliminary data.</text>
</comment>
<comment type="catalytic activity">
    <reaction evidence="8">
        <text>(sulfur carrier)-H + L-cysteine = (sulfur carrier)-SH + L-alanine</text>
        <dbReference type="Rhea" id="RHEA:43892"/>
        <dbReference type="Rhea" id="RHEA-COMP:14737"/>
        <dbReference type="Rhea" id="RHEA-COMP:14739"/>
        <dbReference type="ChEBI" id="CHEBI:29917"/>
        <dbReference type="ChEBI" id="CHEBI:35235"/>
        <dbReference type="ChEBI" id="CHEBI:57972"/>
        <dbReference type="ChEBI" id="CHEBI:64428"/>
        <dbReference type="EC" id="2.8.1.7"/>
    </reaction>
</comment>
<evidence type="ECO:0000256" key="6">
    <source>
        <dbReference type="ARBA" id="ARBA00023004"/>
    </source>
</evidence>
<evidence type="ECO:0000313" key="12">
    <source>
        <dbReference type="Proteomes" id="UP000637720"/>
    </source>
</evidence>
<keyword evidence="9" id="KW-0175">Coiled coil</keyword>
<dbReference type="Gene3D" id="1.10.260.50">
    <property type="match status" value="1"/>
</dbReference>
<dbReference type="Gene3D" id="3.40.640.10">
    <property type="entry name" value="Type I PLP-dependent aspartate aminotransferase-like (Major domain)"/>
    <property type="match status" value="1"/>
</dbReference>
<feature type="domain" description="Aminotransferase class V" evidence="10">
    <location>
        <begin position="6"/>
        <end position="369"/>
    </location>
</feature>
<evidence type="ECO:0000256" key="2">
    <source>
        <dbReference type="ARBA" id="ARBA00006490"/>
    </source>
</evidence>
<evidence type="ECO:0000256" key="4">
    <source>
        <dbReference type="ARBA" id="ARBA00022723"/>
    </source>
</evidence>
<evidence type="ECO:0000259" key="10">
    <source>
        <dbReference type="Pfam" id="PF00266"/>
    </source>
</evidence>
<evidence type="ECO:0000256" key="3">
    <source>
        <dbReference type="ARBA" id="ARBA00022679"/>
    </source>
</evidence>
<evidence type="ECO:0000256" key="9">
    <source>
        <dbReference type="SAM" id="Coils"/>
    </source>
</evidence>
<feature type="coiled-coil region" evidence="9">
    <location>
        <begin position="250"/>
        <end position="277"/>
    </location>
</feature>
<comment type="cofactor">
    <cofactor evidence="1">
        <name>pyridoxal 5'-phosphate</name>
        <dbReference type="ChEBI" id="CHEBI:597326"/>
    </cofactor>
</comment>
<dbReference type="PANTHER" id="PTHR11601:SF34">
    <property type="entry name" value="CYSTEINE DESULFURASE"/>
    <property type="match status" value="1"/>
</dbReference>
<dbReference type="AlphaFoldDB" id="A0A8J3BH66"/>
<keyword evidence="6" id="KW-0408">Iron</keyword>
<protein>
    <submittedName>
        <fullName evidence="11">Cysteine desulfurase IscS</fullName>
    </submittedName>
</protein>